<protein>
    <recommendedName>
        <fullName evidence="2">BZIP domain-containing protein</fullName>
    </recommendedName>
</protein>
<organism evidence="3 4">
    <name type="scientific">Neonectria punicea</name>
    <dbReference type="NCBI Taxonomy" id="979145"/>
    <lineage>
        <taxon>Eukaryota</taxon>
        <taxon>Fungi</taxon>
        <taxon>Dikarya</taxon>
        <taxon>Ascomycota</taxon>
        <taxon>Pezizomycotina</taxon>
        <taxon>Sordariomycetes</taxon>
        <taxon>Hypocreomycetidae</taxon>
        <taxon>Hypocreales</taxon>
        <taxon>Nectriaceae</taxon>
        <taxon>Neonectria</taxon>
    </lineage>
</organism>
<dbReference type="Pfam" id="PF11905">
    <property type="entry name" value="DUF3425"/>
    <property type="match status" value="1"/>
</dbReference>
<accession>A0ABR1GQM5</accession>
<dbReference type="Proteomes" id="UP001498476">
    <property type="component" value="Unassembled WGS sequence"/>
</dbReference>
<evidence type="ECO:0000313" key="3">
    <source>
        <dbReference type="EMBL" id="KAK7404199.1"/>
    </source>
</evidence>
<dbReference type="InterPro" id="IPR021833">
    <property type="entry name" value="DUF3425"/>
</dbReference>
<dbReference type="EMBL" id="JAZAVJ010000210">
    <property type="protein sequence ID" value="KAK7404199.1"/>
    <property type="molecule type" value="Genomic_DNA"/>
</dbReference>
<evidence type="ECO:0000256" key="1">
    <source>
        <dbReference type="SAM" id="MobiDB-lite"/>
    </source>
</evidence>
<feature type="region of interest" description="Disordered" evidence="1">
    <location>
        <begin position="1"/>
        <end position="88"/>
    </location>
</feature>
<dbReference type="InterPro" id="IPR046347">
    <property type="entry name" value="bZIP_sf"/>
</dbReference>
<sequence length="356" mass="40176">MEEGYIVDPCDDSKKAAARPTASRKVVRRDPDKRRLQNRLAQKNYREKQKKRIQELERRAEASDAVLNSVTSPSEDQQKVSGPGSEPLDISAEAYLDAQTINPSHLQPSTISSAAGSATALEEVEETWDDDLFSPSFDQWLTEAYPADPSVPPVIFFNCGCPILHIPAHPTSVLLPVIPDPHMNTLRIEIMCSLAALLENCLHVGITQRMFCSEDAVSPFYRPQIDAPAERAILVTSVQSGFRALKYDLRPTRKQIITNHHPFLDVIPFNEVRDNLISSADEIDEDEFFHDSLNHLTCWGSVKGAHTGSPWDSRSWEASEEFLQKWWLIVGGEDGELTRQSRWWRSLRGERVTEIS</sequence>
<evidence type="ECO:0000259" key="2">
    <source>
        <dbReference type="PROSITE" id="PS00036"/>
    </source>
</evidence>
<proteinExistence type="predicted"/>
<gene>
    <name evidence="3" type="ORF">QQX98_010041</name>
</gene>
<name>A0ABR1GQM5_9HYPO</name>
<feature type="domain" description="BZIP" evidence="2">
    <location>
        <begin position="33"/>
        <end position="48"/>
    </location>
</feature>
<dbReference type="PANTHER" id="PTHR38116:SF5">
    <property type="entry name" value="BZIP DOMAIN-CONTAINING PROTEIN"/>
    <property type="match status" value="1"/>
</dbReference>
<dbReference type="InterPro" id="IPR004827">
    <property type="entry name" value="bZIP"/>
</dbReference>
<dbReference type="Gene3D" id="1.20.5.170">
    <property type="match status" value="1"/>
</dbReference>
<dbReference type="CDD" id="cd14688">
    <property type="entry name" value="bZIP_YAP"/>
    <property type="match status" value="1"/>
</dbReference>
<dbReference type="SUPFAM" id="SSF57959">
    <property type="entry name" value="Leucine zipper domain"/>
    <property type="match status" value="1"/>
</dbReference>
<keyword evidence="4" id="KW-1185">Reference proteome</keyword>
<reference evidence="3 4" key="1">
    <citation type="journal article" date="2025" name="Microbiol. Resour. Announc.">
        <title>Draft genome sequences for Neonectria magnoliae and Neonectria punicea, canker pathogens of Liriodendron tulipifera and Acer saccharum in West Virginia.</title>
        <authorList>
            <person name="Petronek H.M."/>
            <person name="Kasson M.T."/>
            <person name="Metheny A.M."/>
            <person name="Stauder C.M."/>
            <person name="Lovett B."/>
            <person name="Lynch S.C."/>
            <person name="Garnas J.R."/>
            <person name="Kasson L.R."/>
            <person name="Stajich J.E."/>
        </authorList>
    </citation>
    <scope>NUCLEOTIDE SEQUENCE [LARGE SCALE GENOMIC DNA]</scope>
    <source>
        <strain evidence="3 4">NRRL 64653</strain>
    </source>
</reference>
<evidence type="ECO:0000313" key="4">
    <source>
        <dbReference type="Proteomes" id="UP001498476"/>
    </source>
</evidence>
<comment type="caution">
    <text evidence="3">The sequence shown here is derived from an EMBL/GenBank/DDBJ whole genome shotgun (WGS) entry which is preliminary data.</text>
</comment>
<dbReference type="PROSITE" id="PS00036">
    <property type="entry name" value="BZIP_BASIC"/>
    <property type="match status" value="1"/>
</dbReference>
<dbReference type="PANTHER" id="PTHR38116">
    <property type="entry name" value="CHROMOSOME 7, WHOLE GENOME SHOTGUN SEQUENCE"/>
    <property type="match status" value="1"/>
</dbReference>
<feature type="compositionally biased region" description="Polar residues" evidence="1">
    <location>
        <begin position="66"/>
        <end position="75"/>
    </location>
</feature>
<feature type="compositionally biased region" description="Basic and acidic residues" evidence="1">
    <location>
        <begin position="44"/>
        <end position="62"/>
    </location>
</feature>